<sequence length="94" mass="10871">MEVVYVKIMFLRSKELYGVTYGNHFGDGDSKTFIAILRIPTVMNWQLSEVNAQKRMGIRLRNVKKTKKLSGKGKLKEALVKKLSSIMAYRFEEI</sequence>
<reference evidence="2 3" key="1">
    <citation type="journal article" date="2021" name="BMC Biol.">
        <title>Horizontally acquired antibacterial genes associated with adaptive radiation of ladybird beetles.</title>
        <authorList>
            <person name="Li H.S."/>
            <person name="Tang X.F."/>
            <person name="Huang Y.H."/>
            <person name="Xu Z.Y."/>
            <person name="Chen M.L."/>
            <person name="Du X.Y."/>
            <person name="Qiu B.Y."/>
            <person name="Chen P.T."/>
            <person name="Zhang W."/>
            <person name="Slipinski A."/>
            <person name="Escalona H.E."/>
            <person name="Waterhouse R.M."/>
            <person name="Zwick A."/>
            <person name="Pang H."/>
        </authorList>
    </citation>
    <scope>NUCLEOTIDE SEQUENCE [LARGE SCALE GENOMIC DNA]</scope>
    <source>
        <strain evidence="2">SYSU2018</strain>
    </source>
</reference>
<feature type="domain" description="Mutator-like transposase" evidence="1">
    <location>
        <begin position="1"/>
        <end position="89"/>
    </location>
</feature>
<dbReference type="EMBL" id="JABFTP020000001">
    <property type="protein sequence ID" value="KAL3265438.1"/>
    <property type="molecule type" value="Genomic_DNA"/>
</dbReference>
<dbReference type="AlphaFoldDB" id="A0ABD2MGC8"/>
<evidence type="ECO:0000313" key="3">
    <source>
        <dbReference type="Proteomes" id="UP001516400"/>
    </source>
</evidence>
<comment type="caution">
    <text evidence="2">The sequence shown here is derived from an EMBL/GenBank/DDBJ whole genome shotgun (WGS) entry which is preliminary data.</text>
</comment>
<dbReference type="InterPro" id="IPR049012">
    <property type="entry name" value="Mutator_transp_dom"/>
</dbReference>
<protein>
    <recommendedName>
        <fullName evidence="1">Mutator-like transposase domain-containing protein</fullName>
    </recommendedName>
</protein>
<evidence type="ECO:0000313" key="2">
    <source>
        <dbReference type="EMBL" id="KAL3265438.1"/>
    </source>
</evidence>
<proteinExistence type="predicted"/>
<dbReference type="Pfam" id="PF20700">
    <property type="entry name" value="Mutator"/>
    <property type="match status" value="1"/>
</dbReference>
<keyword evidence="3" id="KW-1185">Reference proteome</keyword>
<organism evidence="2 3">
    <name type="scientific">Cryptolaemus montrouzieri</name>
    <dbReference type="NCBI Taxonomy" id="559131"/>
    <lineage>
        <taxon>Eukaryota</taxon>
        <taxon>Metazoa</taxon>
        <taxon>Ecdysozoa</taxon>
        <taxon>Arthropoda</taxon>
        <taxon>Hexapoda</taxon>
        <taxon>Insecta</taxon>
        <taxon>Pterygota</taxon>
        <taxon>Neoptera</taxon>
        <taxon>Endopterygota</taxon>
        <taxon>Coleoptera</taxon>
        <taxon>Polyphaga</taxon>
        <taxon>Cucujiformia</taxon>
        <taxon>Coccinelloidea</taxon>
        <taxon>Coccinellidae</taxon>
        <taxon>Scymninae</taxon>
        <taxon>Scymnini</taxon>
        <taxon>Cryptolaemus</taxon>
    </lineage>
</organism>
<dbReference type="Proteomes" id="UP001516400">
    <property type="component" value="Unassembled WGS sequence"/>
</dbReference>
<evidence type="ECO:0000259" key="1">
    <source>
        <dbReference type="Pfam" id="PF20700"/>
    </source>
</evidence>
<name>A0ABD2MGC8_9CUCU</name>
<gene>
    <name evidence="2" type="ORF">HHI36_009641</name>
</gene>
<accession>A0ABD2MGC8</accession>